<dbReference type="Proteomes" id="UP000440224">
    <property type="component" value="Unassembled WGS sequence"/>
</dbReference>
<protein>
    <submittedName>
        <fullName evidence="3">Arsenate reductase ArsC</fullName>
    </submittedName>
</protein>
<dbReference type="SMART" id="SM00226">
    <property type="entry name" value="LMWPc"/>
    <property type="match status" value="1"/>
</dbReference>
<dbReference type="GO" id="GO:0046685">
    <property type="term" value="P:response to arsenic-containing substance"/>
    <property type="evidence" value="ECO:0007669"/>
    <property type="project" value="UniProtKB-KW"/>
</dbReference>
<dbReference type="InterPro" id="IPR023485">
    <property type="entry name" value="Ptyr_pPase"/>
</dbReference>
<feature type="domain" description="Phosphotyrosine protein phosphatase I" evidence="2">
    <location>
        <begin position="5"/>
        <end position="138"/>
    </location>
</feature>
<dbReference type="PANTHER" id="PTHR43428">
    <property type="entry name" value="ARSENATE REDUCTASE"/>
    <property type="match status" value="1"/>
</dbReference>
<reference evidence="3 4" key="1">
    <citation type="submission" date="2019-10" db="EMBL/GenBank/DDBJ databases">
        <title>A soil myxobacterium in the family Polyangiaceae.</title>
        <authorList>
            <person name="Li Y."/>
            <person name="Wang J."/>
        </authorList>
    </citation>
    <scope>NUCLEOTIDE SEQUENCE [LARGE SCALE GENOMIC DNA]</scope>
    <source>
        <strain evidence="3 4">DSM 14734</strain>
    </source>
</reference>
<dbReference type="InterPro" id="IPR036196">
    <property type="entry name" value="Ptyr_pPase_sf"/>
</dbReference>
<evidence type="ECO:0000259" key="2">
    <source>
        <dbReference type="SMART" id="SM00226"/>
    </source>
</evidence>
<keyword evidence="1" id="KW-0059">Arsenical resistance</keyword>
<evidence type="ECO:0000313" key="4">
    <source>
        <dbReference type="Proteomes" id="UP000440224"/>
    </source>
</evidence>
<dbReference type="CDD" id="cd16345">
    <property type="entry name" value="LMWP_ArsC"/>
    <property type="match status" value="1"/>
</dbReference>
<evidence type="ECO:0000256" key="1">
    <source>
        <dbReference type="ARBA" id="ARBA00022849"/>
    </source>
</evidence>
<dbReference type="PANTHER" id="PTHR43428:SF1">
    <property type="entry name" value="ARSENATE REDUCTASE"/>
    <property type="match status" value="1"/>
</dbReference>
<dbReference type="AlphaFoldDB" id="A0A6N7PLP5"/>
<dbReference type="Pfam" id="PF01451">
    <property type="entry name" value="LMWPc"/>
    <property type="match status" value="1"/>
</dbReference>
<dbReference type="SUPFAM" id="SSF52788">
    <property type="entry name" value="Phosphotyrosine protein phosphatases I"/>
    <property type="match status" value="1"/>
</dbReference>
<name>A0A6N7PLP5_9BACT</name>
<comment type="caution">
    <text evidence="3">The sequence shown here is derived from an EMBL/GenBank/DDBJ whole genome shotgun (WGS) entry which is preliminary data.</text>
</comment>
<keyword evidence="4" id="KW-1185">Reference proteome</keyword>
<dbReference type="OrthoDB" id="9784339at2"/>
<organism evidence="3 4">
    <name type="scientific">Polyangium spumosum</name>
    <dbReference type="NCBI Taxonomy" id="889282"/>
    <lineage>
        <taxon>Bacteria</taxon>
        <taxon>Pseudomonadati</taxon>
        <taxon>Myxococcota</taxon>
        <taxon>Polyangia</taxon>
        <taxon>Polyangiales</taxon>
        <taxon>Polyangiaceae</taxon>
        <taxon>Polyangium</taxon>
    </lineage>
</organism>
<evidence type="ECO:0000313" key="3">
    <source>
        <dbReference type="EMBL" id="MRG91015.1"/>
    </source>
</evidence>
<dbReference type="RefSeq" id="WP_153817859.1">
    <property type="nucleotide sequence ID" value="NZ_WJIE01000001.1"/>
</dbReference>
<accession>A0A6N7PLP5</accession>
<dbReference type="EMBL" id="WJIE01000001">
    <property type="protein sequence ID" value="MRG91015.1"/>
    <property type="molecule type" value="Genomic_DNA"/>
</dbReference>
<sequence>MSTPRSILFLCVANSARSQMAEGLARKLFGDHVRVQSAGSRPSRVNPFAIEVTRELGIDLTTHASKSVDTIEPVSVDLVITLCAEEVCPVFLGKVPRLHWPIPDPASDDPTLSREQMIERFRAARGQIQARLEELARRLDG</sequence>
<dbReference type="Gene3D" id="3.40.50.2300">
    <property type="match status" value="1"/>
</dbReference>
<proteinExistence type="predicted"/>
<gene>
    <name evidence="3" type="ORF">GF068_03625</name>
</gene>